<name>A0A7D9EUG6_PARCT</name>
<organism evidence="1 2">
    <name type="scientific">Paramuricea clavata</name>
    <name type="common">Red gorgonian</name>
    <name type="synonym">Violescent sea-whip</name>
    <dbReference type="NCBI Taxonomy" id="317549"/>
    <lineage>
        <taxon>Eukaryota</taxon>
        <taxon>Metazoa</taxon>
        <taxon>Cnidaria</taxon>
        <taxon>Anthozoa</taxon>
        <taxon>Octocorallia</taxon>
        <taxon>Malacalcyonacea</taxon>
        <taxon>Plexauridae</taxon>
        <taxon>Paramuricea</taxon>
    </lineage>
</organism>
<dbReference type="OrthoDB" id="411173at2759"/>
<reference evidence="1" key="1">
    <citation type="submission" date="2020-04" db="EMBL/GenBank/DDBJ databases">
        <authorList>
            <person name="Alioto T."/>
            <person name="Alioto T."/>
            <person name="Gomez Garrido J."/>
        </authorList>
    </citation>
    <scope>NUCLEOTIDE SEQUENCE</scope>
    <source>
        <strain evidence="1">A484AB</strain>
    </source>
</reference>
<comment type="caution">
    <text evidence="1">The sequence shown here is derived from an EMBL/GenBank/DDBJ whole genome shotgun (WGS) entry which is preliminary data.</text>
</comment>
<sequence>MLPKCLGDKIEKVQKRALRIIYPTTDNEDALNIAQCKRLDDRRQELCAKTFKKILKPDAHLNHLLPPLREESHELDLRNNSNFTLTKCRTERFKTSFIPAMTANLIASLKDEHLRAATDYSRTVVRDAMNLRSKFKDVGNRETISRLEEVINSIDTSIVWHVKCFSLFTSKDKIQRLEKKCNKD</sequence>
<accession>A0A7D9EUG6</accession>
<dbReference type="Proteomes" id="UP001152795">
    <property type="component" value="Unassembled WGS sequence"/>
</dbReference>
<keyword evidence="2" id="KW-1185">Reference proteome</keyword>
<dbReference type="EMBL" id="CACRXK020010114">
    <property type="protein sequence ID" value="CAB4018664.1"/>
    <property type="molecule type" value="Genomic_DNA"/>
</dbReference>
<protein>
    <submittedName>
        <fullName evidence="1">Uncharacterized protein</fullName>
    </submittedName>
</protein>
<evidence type="ECO:0000313" key="2">
    <source>
        <dbReference type="Proteomes" id="UP001152795"/>
    </source>
</evidence>
<gene>
    <name evidence="1" type="ORF">PACLA_8A004427</name>
</gene>
<evidence type="ECO:0000313" key="1">
    <source>
        <dbReference type="EMBL" id="CAB4018664.1"/>
    </source>
</evidence>
<proteinExistence type="predicted"/>
<dbReference type="AlphaFoldDB" id="A0A7D9EUG6"/>